<organism evidence="1 2">
    <name type="scientific">Leucogyrophana mollusca</name>
    <dbReference type="NCBI Taxonomy" id="85980"/>
    <lineage>
        <taxon>Eukaryota</taxon>
        <taxon>Fungi</taxon>
        <taxon>Dikarya</taxon>
        <taxon>Basidiomycota</taxon>
        <taxon>Agaricomycotina</taxon>
        <taxon>Agaricomycetes</taxon>
        <taxon>Agaricomycetidae</taxon>
        <taxon>Boletales</taxon>
        <taxon>Boletales incertae sedis</taxon>
        <taxon>Leucogyrophana</taxon>
    </lineage>
</organism>
<evidence type="ECO:0000313" key="2">
    <source>
        <dbReference type="Proteomes" id="UP000790709"/>
    </source>
</evidence>
<sequence>AMFFRNDTQSFVDTLYTSDDDTRYTMKQVRREESRGVSKRRRQALVEYTQAKVQQKRGIANEKAQRVALEKKRVDGVDIVFDSRIIGKMTIKKLDDQLNKLRQ</sequence>
<gene>
    <name evidence="1" type="ORF">BV22DRAFT_986239</name>
</gene>
<accession>A0ACB8BJ61</accession>
<protein>
    <submittedName>
        <fullName evidence="1">Uncharacterized protein</fullName>
    </submittedName>
</protein>
<evidence type="ECO:0000313" key="1">
    <source>
        <dbReference type="EMBL" id="KAH7925496.1"/>
    </source>
</evidence>
<reference evidence="1" key="1">
    <citation type="journal article" date="2021" name="New Phytol.">
        <title>Evolutionary innovations through gain and loss of genes in the ectomycorrhizal Boletales.</title>
        <authorList>
            <person name="Wu G."/>
            <person name="Miyauchi S."/>
            <person name="Morin E."/>
            <person name="Kuo A."/>
            <person name="Drula E."/>
            <person name="Varga T."/>
            <person name="Kohler A."/>
            <person name="Feng B."/>
            <person name="Cao Y."/>
            <person name="Lipzen A."/>
            <person name="Daum C."/>
            <person name="Hundley H."/>
            <person name="Pangilinan J."/>
            <person name="Johnson J."/>
            <person name="Barry K."/>
            <person name="LaButti K."/>
            <person name="Ng V."/>
            <person name="Ahrendt S."/>
            <person name="Min B."/>
            <person name="Choi I.G."/>
            <person name="Park H."/>
            <person name="Plett J.M."/>
            <person name="Magnuson J."/>
            <person name="Spatafora J.W."/>
            <person name="Nagy L.G."/>
            <person name="Henrissat B."/>
            <person name="Grigoriev I.V."/>
            <person name="Yang Z.L."/>
            <person name="Xu J."/>
            <person name="Martin F.M."/>
        </authorList>
    </citation>
    <scope>NUCLEOTIDE SEQUENCE</scope>
    <source>
        <strain evidence="1">KUC20120723A-06</strain>
    </source>
</reference>
<keyword evidence="2" id="KW-1185">Reference proteome</keyword>
<dbReference type="EMBL" id="MU266401">
    <property type="protein sequence ID" value="KAH7925496.1"/>
    <property type="molecule type" value="Genomic_DNA"/>
</dbReference>
<feature type="non-terminal residue" evidence="1">
    <location>
        <position position="1"/>
    </location>
</feature>
<comment type="caution">
    <text evidence="1">The sequence shown here is derived from an EMBL/GenBank/DDBJ whole genome shotgun (WGS) entry which is preliminary data.</text>
</comment>
<feature type="non-terminal residue" evidence="1">
    <location>
        <position position="103"/>
    </location>
</feature>
<name>A0ACB8BJ61_9AGAM</name>
<proteinExistence type="predicted"/>
<dbReference type="Proteomes" id="UP000790709">
    <property type="component" value="Unassembled WGS sequence"/>
</dbReference>